<feature type="chain" id="PRO_5039370468" evidence="2">
    <location>
        <begin position="30"/>
        <end position="275"/>
    </location>
</feature>
<evidence type="ECO:0000313" key="5">
    <source>
        <dbReference type="EMBL" id="HJB14101.1"/>
    </source>
</evidence>
<dbReference type="Proteomes" id="UP000823824">
    <property type="component" value="Unassembled WGS sequence"/>
</dbReference>
<gene>
    <name evidence="5" type="ORF">H9787_10405</name>
</gene>
<dbReference type="InterPro" id="IPR025711">
    <property type="entry name" value="PepSY"/>
</dbReference>
<evidence type="ECO:0000259" key="4">
    <source>
        <dbReference type="Pfam" id="PF07833"/>
    </source>
</evidence>
<dbReference type="SUPFAM" id="SSF55383">
    <property type="entry name" value="Copper amine oxidase, domain N"/>
    <property type="match status" value="1"/>
</dbReference>
<name>A0A9D2LKQ2_9FIRM</name>
<feature type="compositionally biased region" description="Low complexity" evidence="1">
    <location>
        <begin position="187"/>
        <end position="206"/>
    </location>
</feature>
<dbReference type="Pfam" id="PF07833">
    <property type="entry name" value="Cu_amine_oxidN1"/>
    <property type="match status" value="1"/>
</dbReference>
<feature type="domain" description="Copper amine oxidase-like N-terminal" evidence="4">
    <location>
        <begin position="59"/>
        <end position="103"/>
    </location>
</feature>
<feature type="signal peptide" evidence="2">
    <location>
        <begin position="1"/>
        <end position="29"/>
    </location>
</feature>
<proteinExistence type="predicted"/>
<accession>A0A9D2LKQ2</accession>
<reference evidence="5" key="1">
    <citation type="journal article" date="2021" name="PeerJ">
        <title>Extensive microbial diversity within the chicken gut microbiome revealed by metagenomics and culture.</title>
        <authorList>
            <person name="Gilroy R."/>
            <person name="Ravi A."/>
            <person name="Getino M."/>
            <person name="Pursley I."/>
            <person name="Horton D.L."/>
            <person name="Alikhan N.F."/>
            <person name="Baker D."/>
            <person name="Gharbi K."/>
            <person name="Hall N."/>
            <person name="Watson M."/>
            <person name="Adriaenssens E.M."/>
            <person name="Foster-Nyarko E."/>
            <person name="Jarju S."/>
            <person name="Secka A."/>
            <person name="Antonio M."/>
            <person name="Oren A."/>
            <person name="Chaudhuri R.R."/>
            <person name="La Ragione R."/>
            <person name="Hildebrand F."/>
            <person name="Pallen M.J."/>
        </authorList>
    </citation>
    <scope>NUCLEOTIDE SEQUENCE</scope>
    <source>
        <strain evidence="5">ChiBcec18-1249</strain>
    </source>
</reference>
<feature type="region of interest" description="Disordered" evidence="1">
    <location>
        <begin position="186"/>
        <end position="206"/>
    </location>
</feature>
<dbReference type="Gene3D" id="3.10.450.40">
    <property type="match status" value="2"/>
</dbReference>
<sequence>MKKNGFWKGFGSGLILTVLVAALCVTATATSKRSIQVEDGIGITLNGATFTPRNANGKEVSVFLYNGTTYVPVRAISEAMGMDVSFNSATRTVVLTTADRTASQQGSTTASGDYISVDRAKQIALNNAGVKESNAVFLRANLDWDDGRMQYEVEFYSGSTEYDYDIDAVTGAILSSDRDMEDFQIWNGGTSRPSGSTSSSGSSNSGNYITAERAKQIALAECPSGSTVYKCQFDWDDGRAQYEVEIRNGWTEYDFEIDAVTGTIFSRDIDNDRYD</sequence>
<protein>
    <submittedName>
        <fullName evidence="5">PepSY domain-containing protein</fullName>
    </submittedName>
</protein>
<dbReference type="AlphaFoldDB" id="A0A9D2LKQ2"/>
<dbReference type="Pfam" id="PF03413">
    <property type="entry name" value="PepSY"/>
    <property type="match status" value="2"/>
</dbReference>
<evidence type="ECO:0000256" key="2">
    <source>
        <dbReference type="SAM" id="SignalP"/>
    </source>
</evidence>
<organism evidence="5 6">
    <name type="scientific">Candidatus Oscillibacter excrementigallinarum</name>
    <dbReference type="NCBI Taxonomy" id="2838716"/>
    <lineage>
        <taxon>Bacteria</taxon>
        <taxon>Bacillati</taxon>
        <taxon>Bacillota</taxon>
        <taxon>Clostridia</taxon>
        <taxon>Eubacteriales</taxon>
        <taxon>Oscillospiraceae</taxon>
        <taxon>Oscillibacter</taxon>
    </lineage>
</organism>
<dbReference type="InterPro" id="IPR012854">
    <property type="entry name" value="Cu_amine_oxidase-like_N"/>
</dbReference>
<dbReference type="EMBL" id="DWZJ01000095">
    <property type="protein sequence ID" value="HJB14101.1"/>
    <property type="molecule type" value="Genomic_DNA"/>
</dbReference>
<comment type="caution">
    <text evidence="5">The sequence shown here is derived from an EMBL/GenBank/DDBJ whole genome shotgun (WGS) entry which is preliminary data.</text>
</comment>
<feature type="domain" description="PepSY" evidence="3">
    <location>
        <begin position="115"/>
        <end position="176"/>
    </location>
</feature>
<evidence type="ECO:0000259" key="3">
    <source>
        <dbReference type="Pfam" id="PF03413"/>
    </source>
</evidence>
<keyword evidence="2" id="KW-0732">Signal</keyword>
<dbReference type="InterPro" id="IPR036582">
    <property type="entry name" value="Mao_N_sf"/>
</dbReference>
<feature type="domain" description="PepSY" evidence="3">
    <location>
        <begin position="209"/>
        <end position="266"/>
    </location>
</feature>
<evidence type="ECO:0000313" key="6">
    <source>
        <dbReference type="Proteomes" id="UP000823824"/>
    </source>
</evidence>
<evidence type="ECO:0000256" key="1">
    <source>
        <dbReference type="SAM" id="MobiDB-lite"/>
    </source>
</evidence>
<reference evidence="5" key="2">
    <citation type="submission" date="2021-04" db="EMBL/GenBank/DDBJ databases">
        <authorList>
            <person name="Gilroy R."/>
        </authorList>
    </citation>
    <scope>NUCLEOTIDE SEQUENCE</scope>
    <source>
        <strain evidence="5">ChiBcec18-1249</strain>
    </source>
</reference>